<dbReference type="EMBL" id="AMGW01000001">
    <property type="protein sequence ID" value="EXJ64072.1"/>
    <property type="molecule type" value="Genomic_DNA"/>
</dbReference>
<evidence type="ECO:0000256" key="3">
    <source>
        <dbReference type="ARBA" id="ARBA00023002"/>
    </source>
</evidence>
<dbReference type="HOGENOM" id="CLU_1981429_0_0_1"/>
<accession>W9W7J7</accession>
<name>W9W7J7_9EURO</name>
<dbReference type="InterPro" id="IPR002347">
    <property type="entry name" value="SDR_fam"/>
</dbReference>
<dbReference type="PANTHER" id="PTHR24320">
    <property type="entry name" value="RETINOL DEHYDROGENASE"/>
    <property type="match status" value="1"/>
</dbReference>
<evidence type="ECO:0000256" key="2">
    <source>
        <dbReference type="ARBA" id="ARBA00022857"/>
    </source>
</evidence>
<dbReference type="Proteomes" id="UP000019473">
    <property type="component" value="Unassembled WGS sequence"/>
</dbReference>
<comment type="similarity">
    <text evidence="1">Belongs to the short-chain dehydrogenases/reductases (SDR) family.</text>
</comment>
<keyword evidence="3" id="KW-0560">Oxidoreductase</keyword>
<proteinExistence type="inferred from homology"/>
<keyword evidence="2" id="KW-0521">NADP</keyword>
<dbReference type="STRING" id="1182544.W9W7J7"/>
<evidence type="ECO:0000313" key="4">
    <source>
        <dbReference type="EMBL" id="EXJ64072.1"/>
    </source>
</evidence>
<sequence>MSEIIEVRRPKSPSATYIPVSLDLDPQKSVREAAAAILSNSQIQQIDLVFKNAAVTSIPERQLSPEGIEMQFATNHIGHFLFTNLIMPKILAAAKSNPKGTTRIINLSSRGTVYSPVRFQTSTLTR</sequence>
<organism evidence="4 5">
    <name type="scientific">Cladophialophora yegresii CBS 114405</name>
    <dbReference type="NCBI Taxonomy" id="1182544"/>
    <lineage>
        <taxon>Eukaryota</taxon>
        <taxon>Fungi</taxon>
        <taxon>Dikarya</taxon>
        <taxon>Ascomycota</taxon>
        <taxon>Pezizomycotina</taxon>
        <taxon>Eurotiomycetes</taxon>
        <taxon>Chaetothyriomycetidae</taxon>
        <taxon>Chaetothyriales</taxon>
        <taxon>Herpotrichiellaceae</taxon>
        <taxon>Cladophialophora</taxon>
    </lineage>
</organism>
<dbReference type="SUPFAM" id="SSF51735">
    <property type="entry name" value="NAD(P)-binding Rossmann-fold domains"/>
    <property type="match status" value="1"/>
</dbReference>
<dbReference type="GO" id="GO:0016491">
    <property type="term" value="F:oxidoreductase activity"/>
    <property type="evidence" value="ECO:0007669"/>
    <property type="project" value="UniProtKB-KW"/>
</dbReference>
<dbReference type="VEuPathDB" id="FungiDB:A1O7_00408"/>
<comment type="caution">
    <text evidence="4">The sequence shown here is derived from an EMBL/GenBank/DDBJ whole genome shotgun (WGS) entry which is preliminary data.</text>
</comment>
<protein>
    <recommendedName>
        <fullName evidence="6">Oxidoreductase</fullName>
    </recommendedName>
</protein>
<dbReference type="Gene3D" id="3.40.50.720">
    <property type="entry name" value="NAD(P)-binding Rossmann-like Domain"/>
    <property type="match status" value="1"/>
</dbReference>
<dbReference type="GeneID" id="19175024"/>
<keyword evidence="5" id="KW-1185">Reference proteome</keyword>
<reference evidence="4 5" key="1">
    <citation type="submission" date="2013-03" db="EMBL/GenBank/DDBJ databases">
        <title>The Genome Sequence of Cladophialophora yegresii CBS 114405.</title>
        <authorList>
            <consortium name="The Broad Institute Genomics Platform"/>
            <person name="Cuomo C."/>
            <person name="de Hoog S."/>
            <person name="Gorbushina A."/>
            <person name="Walker B."/>
            <person name="Young S.K."/>
            <person name="Zeng Q."/>
            <person name="Gargeya S."/>
            <person name="Fitzgerald M."/>
            <person name="Haas B."/>
            <person name="Abouelleil A."/>
            <person name="Allen A.W."/>
            <person name="Alvarado L."/>
            <person name="Arachchi H.M."/>
            <person name="Berlin A.M."/>
            <person name="Chapman S.B."/>
            <person name="Gainer-Dewar J."/>
            <person name="Goldberg J."/>
            <person name="Griggs A."/>
            <person name="Gujja S."/>
            <person name="Hansen M."/>
            <person name="Howarth C."/>
            <person name="Imamovic A."/>
            <person name="Ireland A."/>
            <person name="Larimer J."/>
            <person name="McCowan C."/>
            <person name="Murphy C."/>
            <person name="Pearson M."/>
            <person name="Poon T.W."/>
            <person name="Priest M."/>
            <person name="Roberts A."/>
            <person name="Saif S."/>
            <person name="Shea T."/>
            <person name="Sisk P."/>
            <person name="Sykes S."/>
            <person name="Wortman J."/>
            <person name="Nusbaum C."/>
            <person name="Birren B."/>
        </authorList>
    </citation>
    <scope>NUCLEOTIDE SEQUENCE [LARGE SCALE GENOMIC DNA]</scope>
    <source>
        <strain evidence="4 5">CBS 114405</strain>
    </source>
</reference>
<dbReference type="InterPro" id="IPR036291">
    <property type="entry name" value="NAD(P)-bd_dom_sf"/>
</dbReference>
<dbReference type="Pfam" id="PF00106">
    <property type="entry name" value="adh_short"/>
    <property type="match status" value="1"/>
</dbReference>
<dbReference type="AlphaFoldDB" id="W9W7J7"/>
<evidence type="ECO:0000313" key="5">
    <source>
        <dbReference type="Proteomes" id="UP000019473"/>
    </source>
</evidence>
<dbReference type="RefSeq" id="XP_007752639.1">
    <property type="nucleotide sequence ID" value="XM_007754449.1"/>
</dbReference>
<evidence type="ECO:0000256" key="1">
    <source>
        <dbReference type="ARBA" id="ARBA00006484"/>
    </source>
</evidence>
<gene>
    <name evidence="4" type="ORF">A1O7_00408</name>
</gene>
<dbReference type="OrthoDB" id="191139at2759"/>
<dbReference type="eggNOG" id="KOG1208">
    <property type="taxonomic scope" value="Eukaryota"/>
</dbReference>
<dbReference type="PANTHER" id="PTHR24320:SF283">
    <property type="entry name" value="RETINOL DEHYDROGENASE 11"/>
    <property type="match status" value="1"/>
</dbReference>
<evidence type="ECO:0008006" key="6">
    <source>
        <dbReference type="Google" id="ProtNLM"/>
    </source>
</evidence>